<protein>
    <submittedName>
        <fullName evidence="1">Unnamed protein product</fullName>
    </submittedName>
</protein>
<comment type="caution">
    <text evidence="1">The sequence shown here is derived from an EMBL/GenBank/DDBJ whole genome shotgun (WGS) entry which is preliminary data.</text>
</comment>
<organism evidence="1 2">
    <name type="scientific">Phytophthora fragariaefolia</name>
    <dbReference type="NCBI Taxonomy" id="1490495"/>
    <lineage>
        <taxon>Eukaryota</taxon>
        <taxon>Sar</taxon>
        <taxon>Stramenopiles</taxon>
        <taxon>Oomycota</taxon>
        <taxon>Peronosporomycetes</taxon>
        <taxon>Peronosporales</taxon>
        <taxon>Peronosporaceae</taxon>
        <taxon>Phytophthora</taxon>
    </lineage>
</organism>
<gene>
    <name evidence="1" type="ORF">Pfra01_000773100</name>
</gene>
<dbReference type="Proteomes" id="UP001165121">
    <property type="component" value="Unassembled WGS sequence"/>
</dbReference>
<evidence type="ECO:0000313" key="1">
    <source>
        <dbReference type="EMBL" id="GMF32447.1"/>
    </source>
</evidence>
<sequence length="134" mass="15264">MWRIGRQMTINQDVVKLIQIEKEKNGSFSDGEIDGRRYGEWNGDSSEGLVSSVAQKTWHGYQPEKVIKLLSGERLGWWSAQKFEKRVRMRALVQGAVNDARTRILLDTEANVSVNSERLPSNFGCAKYETTDDV</sequence>
<proteinExistence type="predicted"/>
<dbReference type="OrthoDB" id="127249at2759"/>
<name>A0A9W6X6D9_9STRA</name>
<dbReference type="AlphaFoldDB" id="A0A9W6X6D9"/>
<dbReference type="EMBL" id="BSXT01000688">
    <property type="protein sequence ID" value="GMF32447.1"/>
    <property type="molecule type" value="Genomic_DNA"/>
</dbReference>
<reference evidence="1" key="1">
    <citation type="submission" date="2023-04" db="EMBL/GenBank/DDBJ databases">
        <title>Phytophthora fragariaefolia NBRC 109709.</title>
        <authorList>
            <person name="Ichikawa N."/>
            <person name="Sato H."/>
            <person name="Tonouchi N."/>
        </authorList>
    </citation>
    <scope>NUCLEOTIDE SEQUENCE</scope>
    <source>
        <strain evidence="1">NBRC 109709</strain>
    </source>
</reference>
<evidence type="ECO:0000313" key="2">
    <source>
        <dbReference type="Proteomes" id="UP001165121"/>
    </source>
</evidence>
<keyword evidence="2" id="KW-1185">Reference proteome</keyword>
<accession>A0A9W6X6D9</accession>